<gene>
    <name evidence="10" type="ORF">TRFO_03365</name>
</gene>
<dbReference type="VEuPathDB" id="TrichDB:TRFO_03365"/>
<sequence>MAETKPGVFFPEPMDKVTIFCPLESTYQCIRAVSDFGYLQFDDYNSGTKSINKRYSEAFLQAEEAERSLRVLHQALEIHSALPDKPSMDLSTQELLDGTNDFDFNDISAKINAHADDFRERKKIFDDLQHELDLREQKLACLKFFRDVVHHHNQIVFQNNTNADSDLNSGTLLHSLTQENPFVLSIVGFIPVESSRSFATTVYRLSRRNVIIENGETQGNRVPYALFTSSASIMSRVKKVAESYGSYVFEFTQDEKTLNSLEEELMADLNQMRQIDVKTRNNNISVLREIASQYWTWILYIAKEKLTFTAMDYGDFEAVEGSVVYRGWCPTRLVPQLHTILDNVSSNGASPIPIHLDTESITLLKEGDEMPPTFIETNTFSGAFQTLNDAYGIPNYDELNGGAFYCTYPFLFGIMFGDMGHALFYILIAFAVLALDPIMKRLRIDLGEIGNAIFGFKWLLLFASLCAFYCGMIYNEAFGLPINMFGSHYQVNETRSHNATIEYYDKTDPSIYPFGMDPVWFFKDNELIFMNSYKMKLAVVMGMSQMVFGLFLGLINHIHRKDWIEIIVTWIPSFMYLVPFFGYLVVLIIKKWCTDFSTFEDPEKQKDGVNLIQVMISMVLNFGASDDTLELYGDVQWTIQKVILYIFLISIPLLLFARPIVDIIQKRGREDFNLLEIFVMNLIHVIELCLGALSHTASYLRLWALSLAHSQLSHVMHEELLIMTINTNSPVFVFIGFAAYAAMSVAILLGMEAFSALLHGIRLMWVEFSSKFYAGMGFEFKPTSTKKALILATSPAL</sequence>
<evidence type="ECO:0000256" key="4">
    <source>
        <dbReference type="ARBA" id="ARBA00022692"/>
    </source>
</evidence>
<organism evidence="10 11">
    <name type="scientific">Tritrichomonas foetus</name>
    <dbReference type="NCBI Taxonomy" id="1144522"/>
    <lineage>
        <taxon>Eukaryota</taxon>
        <taxon>Metamonada</taxon>
        <taxon>Parabasalia</taxon>
        <taxon>Tritrichomonadida</taxon>
        <taxon>Tritrichomonadidae</taxon>
        <taxon>Tritrichomonas</taxon>
    </lineage>
</organism>
<dbReference type="PANTHER" id="PTHR11629:SF63">
    <property type="entry name" value="V-TYPE PROTON ATPASE SUBUNIT A"/>
    <property type="match status" value="1"/>
</dbReference>
<dbReference type="GO" id="GO:0051117">
    <property type="term" value="F:ATPase binding"/>
    <property type="evidence" value="ECO:0007669"/>
    <property type="project" value="TreeGrafter"/>
</dbReference>
<evidence type="ECO:0000256" key="2">
    <source>
        <dbReference type="ARBA" id="ARBA00009904"/>
    </source>
</evidence>
<evidence type="ECO:0000313" key="10">
    <source>
        <dbReference type="EMBL" id="OHT13595.1"/>
    </source>
</evidence>
<keyword evidence="7 9" id="KW-0406">Ion transport</keyword>
<dbReference type="AlphaFoldDB" id="A0A1J4KQR2"/>
<dbReference type="EMBL" id="MLAK01000509">
    <property type="protein sequence ID" value="OHT13595.1"/>
    <property type="molecule type" value="Genomic_DNA"/>
</dbReference>
<keyword evidence="4 9" id="KW-0812">Transmembrane</keyword>
<evidence type="ECO:0000313" key="11">
    <source>
        <dbReference type="Proteomes" id="UP000179807"/>
    </source>
</evidence>
<dbReference type="InterPro" id="IPR026028">
    <property type="entry name" value="V-type_ATPase_116kDa_su_euka"/>
</dbReference>
<keyword evidence="11" id="KW-1185">Reference proteome</keyword>
<feature type="transmembrane region" description="Helical" evidence="9">
    <location>
        <begin position="456"/>
        <end position="474"/>
    </location>
</feature>
<evidence type="ECO:0000256" key="3">
    <source>
        <dbReference type="ARBA" id="ARBA00022448"/>
    </source>
</evidence>
<keyword evidence="3 9" id="KW-0813">Transport</keyword>
<dbReference type="GO" id="GO:0007035">
    <property type="term" value="P:vacuolar acidification"/>
    <property type="evidence" value="ECO:0007669"/>
    <property type="project" value="TreeGrafter"/>
</dbReference>
<comment type="caution">
    <text evidence="10">The sequence shown here is derived from an EMBL/GenBank/DDBJ whole genome shotgun (WGS) entry which is preliminary data.</text>
</comment>
<dbReference type="PIRSF" id="PIRSF001293">
    <property type="entry name" value="ATP6V0A1"/>
    <property type="match status" value="1"/>
</dbReference>
<name>A0A1J4KQR2_9EUKA</name>
<dbReference type="Proteomes" id="UP000179807">
    <property type="component" value="Unassembled WGS sequence"/>
</dbReference>
<comment type="subcellular location">
    <subcellularLocation>
        <location evidence="1">Membrane</location>
        <topology evidence="1">Multi-pass membrane protein</topology>
    </subcellularLocation>
</comment>
<proteinExistence type="inferred from homology"/>
<feature type="transmembrane region" description="Helical" evidence="9">
    <location>
        <begin position="537"/>
        <end position="555"/>
    </location>
</feature>
<keyword evidence="6 9" id="KW-1133">Transmembrane helix</keyword>
<keyword evidence="5 9" id="KW-0375">Hydrogen ion transport</keyword>
<evidence type="ECO:0000256" key="9">
    <source>
        <dbReference type="RuleBase" id="RU361189"/>
    </source>
</evidence>
<evidence type="ECO:0000256" key="1">
    <source>
        <dbReference type="ARBA" id="ARBA00004141"/>
    </source>
</evidence>
<dbReference type="GeneID" id="94825950"/>
<feature type="transmembrane region" description="Helical" evidence="9">
    <location>
        <begin position="410"/>
        <end position="435"/>
    </location>
</feature>
<comment type="function">
    <text evidence="9">Essential component of the vacuolar proton pump (V-ATPase), a multimeric enzyme that catalyzes the translocation of protons across the membranes. Required for assembly and activity of the V-ATPase.</text>
</comment>
<comment type="similarity">
    <text evidence="2 9">Belongs to the V-ATPase 116 kDa subunit family.</text>
</comment>
<dbReference type="GO" id="GO:0000220">
    <property type="term" value="C:vacuolar proton-transporting V-type ATPase, V0 domain"/>
    <property type="evidence" value="ECO:0007669"/>
    <property type="project" value="InterPro"/>
</dbReference>
<evidence type="ECO:0000256" key="5">
    <source>
        <dbReference type="ARBA" id="ARBA00022781"/>
    </source>
</evidence>
<dbReference type="OrthoDB" id="10264220at2759"/>
<evidence type="ECO:0000256" key="8">
    <source>
        <dbReference type="ARBA" id="ARBA00023136"/>
    </source>
</evidence>
<accession>A0A1J4KQR2</accession>
<evidence type="ECO:0000256" key="6">
    <source>
        <dbReference type="ARBA" id="ARBA00022989"/>
    </source>
</evidence>
<dbReference type="RefSeq" id="XP_068366731.1">
    <property type="nucleotide sequence ID" value="XM_068491246.1"/>
</dbReference>
<dbReference type="InterPro" id="IPR002490">
    <property type="entry name" value="V-ATPase_116kDa_su"/>
</dbReference>
<feature type="transmembrane region" description="Helical" evidence="9">
    <location>
        <begin position="567"/>
        <end position="589"/>
    </location>
</feature>
<evidence type="ECO:0000256" key="7">
    <source>
        <dbReference type="ARBA" id="ARBA00023065"/>
    </source>
</evidence>
<keyword evidence="8 9" id="KW-0472">Membrane</keyword>
<dbReference type="PANTHER" id="PTHR11629">
    <property type="entry name" value="VACUOLAR PROTON ATPASES"/>
    <property type="match status" value="1"/>
</dbReference>
<dbReference type="Pfam" id="PF01496">
    <property type="entry name" value="V_ATPase_I"/>
    <property type="match status" value="1"/>
</dbReference>
<protein>
    <recommendedName>
        <fullName evidence="9">V-type proton ATPase subunit a</fullName>
    </recommendedName>
</protein>
<feature type="transmembrane region" description="Helical" evidence="9">
    <location>
        <begin position="731"/>
        <end position="754"/>
    </location>
</feature>
<reference evidence="10" key="1">
    <citation type="submission" date="2016-10" db="EMBL/GenBank/DDBJ databases">
        <authorList>
            <person name="Benchimol M."/>
            <person name="Almeida L.G."/>
            <person name="Vasconcelos A.T."/>
            <person name="Perreira-Neves A."/>
            <person name="Rosa I.A."/>
            <person name="Tasca T."/>
            <person name="Bogo M.R."/>
            <person name="de Souza W."/>
        </authorList>
    </citation>
    <scope>NUCLEOTIDE SEQUENCE [LARGE SCALE GENOMIC DNA]</scope>
    <source>
        <strain evidence="10">K</strain>
    </source>
</reference>
<feature type="transmembrane region" description="Helical" evidence="9">
    <location>
        <begin position="642"/>
        <end position="661"/>
    </location>
</feature>
<dbReference type="GO" id="GO:0046961">
    <property type="term" value="F:proton-transporting ATPase activity, rotational mechanism"/>
    <property type="evidence" value="ECO:0007669"/>
    <property type="project" value="InterPro"/>
</dbReference>